<protein>
    <submittedName>
        <fullName evidence="3">Ligase</fullName>
    </submittedName>
</protein>
<feature type="region of interest" description="Disordered" evidence="1">
    <location>
        <begin position="470"/>
        <end position="491"/>
    </location>
</feature>
<sequence>MAEIAASRRGIWARPGPAFIGALSEDALQLPAWPFIVAYSGYFLWWAIGAGDLMWPVFAIIMIVFMLGRRGLRFPPGTVIWLFFLVWVLASMSMLDSVGRLIGAFYRFALQMSPLVFGIYAFNARARLTPKALMGTLWGFLASAVVGGYLAMAFPKLRFNTLMYYVVPKALHSNDFVSEFVRRGTTQWNPGSWVLSDPRPSAPFIYANTWGNVFSLIFPLAVIFAVISWREYARHRYLHALVCAASVVPAAATLNRGMYIGLVVIAAWVGFQRVRDGRWRTVLVALFLGGVGAIAWLFTPASQSLVERLQSSSTTVDRFTNYVETVASLKESPLLGFGAPRPASVPWLPSLGTQGQFWTVLFSYGIVGALLFLAFFARILPSVWKAKDIYGSVLGGIVIATLVEQFYYGMNTGLMVSVLAVALLARHLEEGTEPLTDYDVAGPAAKTPRGMWKNPVRRAEGEVFSERMLDRVSTSDRRGRRPRIVSRNRRR</sequence>
<gene>
    <name evidence="3" type="ORF">BH719_03805</name>
</gene>
<keyword evidence="2" id="KW-0472">Membrane</keyword>
<keyword evidence="2" id="KW-1133">Transmembrane helix</keyword>
<feature type="transmembrane region" description="Helical" evidence="2">
    <location>
        <begin position="281"/>
        <end position="299"/>
    </location>
</feature>
<dbReference type="RefSeq" id="WP_009743434.1">
    <property type="nucleotide sequence ID" value="NZ_CP017298.1"/>
</dbReference>
<dbReference type="PANTHER" id="PTHR37422:SF13">
    <property type="entry name" value="LIPOPOLYSACCHARIDE BIOSYNTHESIS PROTEIN PA4999-RELATED"/>
    <property type="match status" value="1"/>
</dbReference>
<dbReference type="KEGG" id="phon:BH719_03805"/>
<feature type="transmembrane region" description="Helical" evidence="2">
    <location>
        <begin position="357"/>
        <end position="377"/>
    </location>
</feature>
<feature type="transmembrane region" description="Helical" evidence="2">
    <location>
        <begin position="135"/>
        <end position="154"/>
    </location>
</feature>
<feature type="transmembrane region" description="Helical" evidence="2">
    <location>
        <begin position="258"/>
        <end position="274"/>
    </location>
</feature>
<evidence type="ECO:0000313" key="3">
    <source>
        <dbReference type="EMBL" id="AOS47090.1"/>
    </source>
</evidence>
<dbReference type="PANTHER" id="PTHR37422">
    <property type="entry name" value="TEICHURONIC ACID BIOSYNTHESIS PROTEIN TUAE"/>
    <property type="match status" value="1"/>
</dbReference>
<evidence type="ECO:0000256" key="1">
    <source>
        <dbReference type="SAM" id="MobiDB-lite"/>
    </source>
</evidence>
<feature type="transmembrane region" description="Helical" evidence="2">
    <location>
        <begin position="209"/>
        <end position="229"/>
    </location>
</feature>
<dbReference type="InterPro" id="IPR051533">
    <property type="entry name" value="WaaL-like"/>
</dbReference>
<keyword evidence="3" id="KW-0436">Ligase</keyword>
<feature type="transmembrane region" description="Helical" evidence="2">
    <location>
        <begin position="79"/>
        <end position="98"/>
    </location>
</feature>
<dbReference type="EMBL" id="CP017298">
    <property type="protein sequence ID" value="AOS47090.1"/>
    <property type="molecule type" value="Genomic_DNA"/>
</dbReference>
<dbReference type="GO" id="GO:0016874">
    <property type="term" value="F:ligase activity"/>
    <property type="evidence" value="ECO:0007669"/>
    <property type="project" value="UniProtKB-KW"/>
</dbReference>
<evidence type="ECO:0000256" key="2">
    <source>
        <dbReference type="SAM" id="Phobius"/>
    </source>
</evidence>
<feature type="transmembrane region" description="Helical" evidence="2">
    <location>
        <begin position="104"/>
        <end position="123"/>
    </location>
</feature>
<dbReference type="Proteomes" id="UP000095214">
    <property type="component" value="Chromosome"/>
</dbReference>
<dbReference type="GO" id="GO:0016020">
    <property type="term" value="C:membrane"/>
    <property type="evidence" value="ECO:0007669"/>
    <property type="project" value="UniProtKB-SubCell"/>
</dbReference>
<reference evidence="3 4" key="1">
    <citation type="submission" date="2016-09" db="EMBL/GenBank/DDBJ databases">
        <title>Complete genome sequence of Actinomyces hongkongensis HKU8.</title>
        <authorList>
            <person name="Gao Y.-X."/>
            <person name="Zhou Y.-Y."/>
            <person name="Xie Y."/>
            <person name="Wang M."/>
            <person name="Wang S.-J."/>
            <person name="Shen S.-G."/>
        </authorList>
    </citation>
    <scope>NUCLEOTIDE SEQUENCE [LARGE SCALE GENOMIC DNA]</scope>
    <source>
        <strain evidence="3 4">HKU8</strain>
    </source>
</reference>
<proteinExistence type="predicted"/>
<keyword evidence="2" id="KW-0812">Transmembrane</keyword>
<dbReference type="OrthoDB" id="3774626at2"/>
<name>A0A1D8B1R4_9ACTO</name>
<accession>A0A1D8B1R4</accession>
<evidence type="ECO:0000313" key="4">
    <source>
        <dbReference type="Proteomes" id="UP000095214"/>
    </source>
</evidence>
<dbReference type="STRING" id="178339.BH719_03805"/>
<keyword evidence="4" id="KW-1185">Reference proteome</keyword>
<feature type="transmembrane region" description="Helical" evidence="2">
    <location>
        <begin position="389"/>
        <end position="408"/>
    </location>
</feature>
<dbReference type="AlphaFoldDB" id="A0A1D8B1R4"/>
<organism evidence="3 4">
    <name type="scientific">Pauljensenia hongkongensis</name>
    <dbReference type="NCBI Taxonomy" id="178339"/>
    <lineage>
        <taxon>Bacteria</taxon>
        <taxon>Bacillati</taxon>
        <taxon>Actinomycetota</taxon>
        <taxon>Actinomycetes</taxon>
        <taxon>Actinomycetales</taxon>
        <taxon>Actinomycetaceae</taxon>
        <taxon>Pauljensenia</taxon>
    </lineage>
</organism>
<feature type="transmembrane region" description="Helical" evidence="2">
    <location>
        <begin position="43"/>
        <end position="67"/>
    </location>
</feature>
<feature type="compositionally biased region" description="Basic residues" evidence="1">
    <location>
        <begin position="478"/>
        <end position="491"/>
    </location>
</feature>